<evidence type="ECO:0000313" key="3">
    <source>
        <dbReference type="Proteomes" id="UP001204615"/>
    </source>
</evidence>
<reference evidence="2 3" key="1">
    <citation type="submission" date="2022-06" db="EMBL/GenBank/DDBJ databases">
        <title>Dyella sp. Sa strain:Sa Genome sequencing.</title>
        <authorList>
            <person name="Park S."/>
        </authorList>
    </citation>
    <scope>NUCLEOTIDE SEQUENCE [LARGE SCALE GENOMIC DNA]</scope>
    <source>
        <strain evidence="2 3">Sa</strain>
    </source>
</reference>
<dbReference type="RefSeq" id="WP_253565792.1">
    <property type="nucleotide sequence ID" value="NZ_JAMZEK010000002.1"/>
</dbReference>
<gene>
    <name evidence="2" type="ORF">NC595_07685</name>
</gene>
<name>A0ABT1F990_9GAMM</name>
<keyword evidence="1" id="KW-0732">Signal</keyword>
<keyword evidence="3" id="KW-1185">Reference proteome</keyword>
<evidence type="ECO:0000313" key="2">
    <source>
        <dbReference type="EMBL" id="MCP1373941.1"/>
    </source>
</evidence>
<proteinExistence type="predicted"/>
<dbReference type="Proteomes" id="UP001204615">
    <property type="component" value="Unassembled WGS sequence"/>
</dbReference>
<accession>A0ABT1F990</accession>
<comment type="caution">
    <text evidence="2">The sequence shown here is derived from an EMBL/GenBank/DDBJ whole genome shotgun (WGS) entry which is preliminary data.</text>
</comment>
<protein>
    <submittedName>
        <fullName evidence="2">Uncharacterized protein</fullName>
    </submittedName>
</protein>
<evidence type="ECO:0000256" key="1">
    <source>
        <dbReference type="SAM" id="SignalP"/>
    </source>
</evidence>
<feature type="signal peptide" evidence="1">
    <location>
        <begin position="1"/>
        <end position="21"/>
    </location>
</feature>
<dbReference type="EMBL" id="JAMZEK010000002">
    <property type="protein sequence ID" value="MCP1373941.1"/>
    <property type="molecule type" value="Genomic_DNA"/>
</dbReference>
<organism evidence="2 3">
    <name type="scientific">Dyella lutea</name>
    <dbReference type="NCBI Taxonomy" id="2950441"/>
    <lineage>
        <taxon>Bacteria</taxon>
        <taxon>Pseudomonadati</taxon>
        <taxon>Pseudomonadota</taxon>
        <taxon>Gammaproteobacteria</taxon>
        <taxon>Lysobacterales</taxon>
        <taxon>Rhodanobacteraceae</taxon>
        <taxon>Dyella</taxon>
    </lineage>
</organism>
<sequence>MKRLASIAIAPLMALTGSSHARVTITGALRGDAWDAIVQVLEQNQALSQARAEMLFNAGGSVVIGHYTYGMPDDRKAPVSDLLDYPNQQGRMGSEIGDLQIEVVGAKRLVLRLDVHFRPEVCINAKAVIARYGLKNAPPMEPNPGARAVEFARTFPGGNLWLDVPVPPANLPFTMVNGASCVSEIGILSNAPLPLKR</sequence>
<feature type="chain" id="PRO_5046231431" evidence="1">
    <location>
        <begin position="22"/>
        <end position="197"/>
    </location>
</feature>